<evidence type="ECO:0000259" key="4">
    <source>
        <dbReference type="PROSITE" id="PS50110"/>
    </source>
</evidence>
<dbReference type="Proteomes" id="UP000509623">
    <property type="component" value="Chromosome"/>
</dbReference>
<dbReference type="EMBL" id="CP046161">
    <property type="protein sequence ID" value="QKO29973.1"/>
    <property type="molecule type" value="Genomic_DNA"/>
</dbReference>
<evidence type="ECO:0000313" key="6">
    <source>
        <dbReference type="EMBL" id="QKO29973.1"/>
    </source>
</evidence>
<dbReference type="RefSeq" id="WP_174403028.1">
    <property type="nucleotide sequence ID" value="NZ_CP046161.1"/>
</dbReference>
<dbReference type="InterPro" id="IPR046947">
    <property type="entry name" value="LytR-like"/>
</dbReference>
<feature type="modified residue" description="4-aspartylphosphate" evidence="3">
    <location>
        <position position="60"/>
    </location>
</feature>
<dbReference type="Pfam" id="PF04397">
    <property type="entry name" value="LytTR"/>
    <property type="match status" value="1"/>
</dbReference>
<dbReference type="Gene3D" id="2.40.50.1020">
    <property type="entry name" value="LytTr DNA-binding domain"/>
    <property type="match status" value="1"/>
</dbReference>
<proteinExistence type="predicted"/>
<keyword evidence="3" id="KW-0597">Phosphoprotein</keyword>
<dbReference type="PANTHER" id="PTHR37299">
    <property type="entry name" value="TRANSCRIPTIONAL REGULATOR-RELATED"/>
    <property type="match status" value="1"/>
</dbReference>
<feature type="domain" description="Response regulatory" evidence="4">
    <location>
        <begin position="3"/>
        <end position="123"/>
    </location>
</feature>
<gene>
    <name evidence="6" type="ORF">GKP14_02495</name>
</gene>
<keyword evidence="7" id="KW-1185">Reference proteome</keyword>
<evidence type="ECO:0000313" key="7">
    <source>
        <dbReference type="Proteomes" id="UP000509623"/>
    </source>
</evidence>
<accession>A0ABX6PUM3</accession>
<feature type="domain" description="HTH LytTR-type" evidence="5">
    <location>
        <begin position="189"/>
        <end position="238"/>
    </location>
</feature>
<dbReference type="Gene3D" id="3.40.50.2300">
    <property type="match status" value="1"/>
</dbReference>
<comment type="function">
    <text evidence="2">May play the central regulatory role in sporulation. It may be an element of the effector pathway responsible for the activation of sporulation genes in response to nutritional stress. Spo0A may act in concert with spo0H (a sigma factor) to control the expression of some genes that are critical to the sporulation process.</text>
</comment>
<dbReference type="SMART" id="SM00448">
    <property type="entry name" value="REC"/>
    <property type="match status" value="1"/>
</dbReference>
<sequence>MLRIAVCDNDSWDLNQLVKVTNAYFSKHPEREGVVTAFSDAVELDSQLQSDTLYDIYVVDILMPSISGIRLGRKIRSVQKNAPIIYTTSSEEFALDAYQNQALRYLLKPVSPEELFSALDMACMLLEKEKAHFILINGRDGKESVDKESIIVVENVACSALYTLSNGQTISSVCNRGSFDRAVAPLSSDPAFLKPHKSFWVNMRFIRTVQRDSLVLDNNREIPISRNRFADVNRRYLRFLAHDGEEF</sequence>
<dbReference type="SUPFAM" id="SSF52172">
    <property type="entry name" value="CheY-like"/>
    <property type="match status" value="1"/>
</dbReference>
<evidence type="ECO:0000256" key="1">
    <source>
        <dbReference type="ARBA" id="ARBA00018672"/>
    </source>
</evidence>
<dbReference type="InterPro" id="IPR007492">
    <property type="entry name" value="LytTR_DNA-bd_dom"/>
</dbReference>
<dbReference type="PANTHER" id="PTHR37299:SF1">
    <property type="entry name" value="STAGE 0 SPORULATION PROTEIN A HOMOLOG"/>
    <property type="match status" value="1"/>
</dbReference>
<name>A0ABX6PUM3_9FIRM</name>
<dbReference type="InterPro" id="IPR001789">
    <property type="entry name" value="Sig_transdc_resp-reg_receiver"/>
</dbReference>
<organism evidence="6 7">
    <name type="scientific">Caproicibacterium lactatifermentans</name>
    <dbReference type="NCBI Taxonomy" id="2666138"/>
    <lineage>
        <taxon>Bacteria</taxon>
        <taxon>Bacillati</taxon>
        <taxon>Bacillota</taxon>
        <taxon>Clostridia</taxon>
        <taxon>Eubacteriales</taxon>
        <taxon>Oscillospiraceae</taxon>
        <taxon>Caproicibacterium</taxon>
    </lineage>
</organism>
<dbReference type="PROSITE" id="PS50930">
    <property type="entry name" value="HTH_LYTTR"/>
    <property type="match status" value="1"/>
</dbReference>
<dbReference type="InterPro" id="IPR011006">
    <property type="entry name" value="CheY-like_superfamily"/>
</dbReference>
<protein>
    <recommendedName>
        <fullName evidence="1">Stage 0 sporulation protein A homolog</fullName>
    </recommendedName>
</protein>
<reference evidence="7" key="1">
    <citation type="submission" date="2019-11" db="EMBL/GenBank/DDBJ databases">
        <authorList>
            <person name="Ren C."/>
            <person name="Wang H."/>
            <person name="Xu Y."/>
        </authorList>
    </citation>
    <scope>NUCLEOTIDE SEQUENCE [LARGE SCALE GENOMIC DNA]</scope>
    <source>
        <strain evidence="7">JNU-WLY1368</strain>
    </source>
</reference>
<dbReference type="SMART" id="SM00850">
    <property type="entry name" value="LytTR"/>
    <property type="match status" value="1"/>
</dbReference>
<evidence type="ECO:0000256" key="2">
    <source>
        <dbReference type="ARBA" id="ARBA00024867"/>
    </source>
</evidence>
<evidence type="ECO:0000256" key="3">
    <source>
        <dbReference type="PROSITE-ProRule" id="PRU00169"/>
    </source>
</evidence>
<dbReference type="Pfam" id="PF00072">
    <property type="entry name" value="Response_reg"/>
    <property type="match status" value="1"/>
</dbReference>
<evidence type="ECO:0000259" key="5">
    <source>
        <dbReference type="PROSITE" id="PS50930"/>
    </source>
</evidence>
<dbReference type="PROSITE" id="PS50110">
    <property type="entry name" value="RESPONSE_REGULATORY"/>
    <property type="match status" value="1"/>
</dbReference>